<dbReference type="OrthoDB" id="956627at2"/>
<organism evidence="1 2">
    <name type="scientific">Chryseolinea soli</name>
    <dbReference type="NCBI Taxonomy" id="2321403"/>
    <lineage>
        <taxon>Bacteria</taxon>
        <taxon>Pseudomonadati</taxon>
        <taxon>Bacteroidota</taxon>
        <taxon>Cytophagia</taxon>
        <taxon>Cytophagales</taxon>
        <taxon>Fulvivirgaceae</taxon>
        <taxon>Chryseolinea</taxon>
    </lineage>
</organism>
<gene>
    <name evidence="1" type="ORF">D4L85_01605</name>
</gene>
<dbReference type="EMBL" id="CP032382">
    <property type="protein sequence ID" value="AYB29358.1"/>
    <property type="molecule type" value="Genomic_DNA"/>
</dbReference>
<keyword evidence="2" id="KW-1185">Reference proteome</keyword>
<dbReference type="AlphaFoldDB" id="A0A385SK23"/>
<dbReference type="KEGG" id="chk:D4L85_01605"/>
<accession>A0A385SK23</accession>
<evidence type="ECO:0000313" key="2">
    <source>
        <dbReference type="Proteomes" id="UP000266183"/>
    </source>
</evidence>
<sequence>MAFLDKLLGKKKKTTLKAKCPITKEPIEEGFGFMLTTAQVVTSKKYWDMVMTEPETMSYTVSHFKNQSSGTQMRNMIFEKYSSIEKPWMISDSCINLFEQVDKSSARENAKKWWANEGNFNPENSGPATLALDPKTYQDLKDYAVLEAGRSRIVLQ</sequence>
<protein>
    <submittedName>
        <fullName evidence="1">Uncharacterized protein</fullName>
    </submittedName>
</protein>
<dbReference type="Proteomes" id="UP000266183">
    <property type="component" value="Chromosome"/>
</dbReference>
<evidence type="ECO:0000313" key="1">
    <source>
        <dbReference type="EMBL" id="AYB29358.1"/>
    </source>
</evidence>
<dbReference type="RefSeq" id="WP_119752677.1">
    <property type="nucleotide sequence ID" value="NZ_CP032382.1"/>
</dbReference>
<proteinExistence type="predicted"/>
<name>A0A385SK23_9BACT</name>
<reference evidence="2" key="1">
    <citation type="submission" date="2018-09" db="EMBL/GenBank/DDBJ databases">
        <title>Chryseolinea sp. KIS68-18 isolated from soil.</title>
        <authorList>
            <person name="Weon H.-Y."/>
            <person name="Kwon S.-W."/>
            <person name="Lee S.A."/>
        </authorList>
    </citation>
    <scope>NUCLEOTIDE SEQUENCE [LARGE SCALE GENOMIC DNA]</scope>
    <source>
        <strain evidence="2">KIS68-18</strain>
    </source>
</reference>